<dbReference type="SMART" id="SM00479">
    <property type="entry name" value="EXOIII"/>
    <property type="match status" value="1"/>
</dbReference>
<dbReference type="Gene3D" id="3.30.420.10">
    <property type="entry name" value="Ribonuclease H-like superfamily/Ribonuclease H"/>
    <property type="match status" value="1"/>
</dbReference>
<dbReference type="GO" id="GO:0003676">
    <property type="term" value="F:nucleic acid binding"/>
    <property type="evidence" value="ECO:0007669"/>
    <property type="project" value="InterPro"/>
</dbReference>
<evidence type="ECO:0000313" key="3">
    <source>
        <dbReference type="EMBL" id="HIV00564.1"/>
    </source>
</evidence>
<dbReference type="InterPro" id="IPR036397">
    <property type="entry name" value="RNaseH_sf"/>
</dbReference>
<proteinExistence type="predicted"/>
<dbReference type="Pfam" id="PF00929">
    <property type="entry name" value="RNase_T"/>
    <property type="match status" value="1"/>
</dbReference>
<name>A0A9D1SXV3_9FIRM</name>
<dbReference type="Proteomes" id="UP000886891">
    <property type="component" value="Unassembled WGS sequence"/>
</dbReference>
<accession>A0A9D1SXV3</accession>
<reference evidence="3" key="1">
    <citation type="submission" date="2020-10" db="EMBL/GenBank/DDBJ databases">
        <authorList>
            <person name="Gilroy R."/>
        </authorList>
    </citation>
    <scope>NUCLEOTIDE SEQUENCE</scope>
    <source>
        <strain evidence="3">23406</strain>
    </source>
</reference>
<sequence>MRYLFFDIECSDGTHICTFGYVLTDSNFNVLDKQDLLINPEAPFNVGNRAFDRKITLAYPPSVFRRQPTFAERYDEIHVLLTAEDTLVCGHAVENDVGFLLTACRRYGLDLPGFRYVDSQKLYRKAKGDANDKALEKIMEELQVEGGTLHKSDDDALCSMLTVRALCAEKQCAFESLIRGDAESVGDSGAFAARWLQARRLNRYRKICQNLRYAVNPPDSAVKGKYFAFSEEIERVYCGKLVSAVRILTELGGRWRGNIYRLHYFVRGAEPGKRLRKVEAINREHPHEKIEIITLQRFLAMIGIDWGALEEEDLDTDLLPTRTGKPLEATLKDAVRRAPKLQKPKSSRPKKEEPDQSI</sequence>
<reference evidence="3" key="2">
    <citation type="journal article" date="2021" name="PeerJ">
        <title>Extensive microbial diversity within the chicken gut microbiome revealed by metagenomics and culture.</title>
        <authorList>
            <person name="Gilroy R."/>
            <person name="Ravi A."/>
            <person name="Getino M."/>
            <person name="Pursley I."/>
            <person name="Horton D.L."/>
            <person name="Alikhan N.F."/>
            <person name="Baker D."/>
            <person name="Gharbi K."/>
            <person name="Hall N."/>
            <person name="Watson M."/>
            <person name="Adriaenssens E.M."/>
            <person name="Foster-Nyarko E."/>
            <person name="Jarju S."/>
            <person name="Secka A."/>
            <person name="Antonio M."/>
            <person name="Oren A."/>
            <person name="Chaudhuri R.R."/>
            <person name="La Ragione R."/>
            <person name="Hildebrand F."/>
            <person name="Pallen M.J."/>
        </authorList>
    </citation>
    <scope>NUCLEOTIDE SEQUENCE</scope>
    <source>
        <strain evidence="3">23406</strain>
    </source>
</reference>
<feature type="compositionally biased region" description="Basic and acidic residues" evidence="1">
    <location>
        <begin position="349"/>
        <end position="358"/>
    </location>
</feature>
<protein>
    <recommendedName>
        <fullName evidence="2">Exonuclease domain-containing protein</fullName>
    </recommendedName>
</protein>
<gene>
    <name evidence="3" type="ORF">IAB14_05600</name>
</gene>
<dbReference type="SUPFAM" id="SSF53098">
    <property type="entry name" value="Ribonuclease H-like"/>
    <property type="match status" value="1"/>
</dbReference>
<comment type="caution">
    <text evidence="3">The sequence shown here is derived from an EMBL/GenBank/DDBJ whole genome shotgun (WGS) entry which is preliminary data.</text>
</comment>
<evidence type="ECO:0000259" key="2">
    <source>
        <dbReference type="SMART" id="SM00479"/>
    </source>
</evidence>
<dbReference type="CDD" id="cd06127">
    <property type="entry name" value="DEDDh"/>
    <property type="match status" value="1"/>
</dbReference>
<dbReference type="InterPro" id="IPR012337">
    <property type="entry name" value="RNaseH-like_sf"/>
</dbReference>
<organism evidence="3 4">
    <name type="scientific">Candidatus Stercoripulliclostridium merdipullorum</name>
    <dbReference type="NCBI Taxonomy" id="2840952"/>
    <lineage>
        <taxon>Bacteria</taxon>
        <taxon>Bacillati</taxon>
        <taxon>Bacillota</taxon>
        <taxon>Clostridia</taxon>
        <taxon>Eubacteriales</taxon>
        <taxon>Candidatus Stercoripulliclostridium</taxon>
    </lineage>
</organism>
<dbReference type="AlphaFoldDB" id="A0A9D1SXV3"/>
<feature type="compositionally biased region" description="Basic residues" evidence="1">
    <location>
        <begin position="337"/>
        <end position="348"/>
    </location>
</feature>
<dbReference type="EMBL" id="DVOH01000040">
    <property type="protein sequence ID" value="HIV00564.1"/>
    <property type="molecule type" value="Genomic_DNA"/>
</dbReference>
<dbReference type="GO" id="GO:0004527">
    <property type="term" value="F:exonuclease activity"/>
    <property type="evidence" value="ECO:0007669"/>
    <property type="project" value="UniProtKB-ARBA"/>
</dbReference>
<dbReference type="InterPro" id="IPR013520">
    <property type="entry name" value="Ribonucl_H"/>
</dbReference>
<evidence type="ECO:0000256" key="1">
    <source>
        <dbReference type="SAM" id="MobiDB-lite"/>
    </source>
</evidence>
<feature type="region of interest" description="Disordered" evidence="1">
    <location>
        <begin position="320"/>
        <end position="358"/>
    </location>
</feature>
<feature type="domain" description="Exonuclease" evidence="2">
    <location>
        <begin position="2"/>
        <end position="172"/>
    </location>
</feature>
<evidence type="ECO:0000313" key="4">
    <source>
        <dbReference type="Proteomes" id="UP000886891"/>
    </source>
</evidence>